<name>A0ABV5I4N0_9RHOB</name>
<evidence type="ECO:0000313" key="2">
    <source>
        <dbReference type="Proteomes" id="UP001589670"/>
    </source>
</evidence>
<comment type="caution">
    <text evidence="1">The sequence shown here is derived from an EMBL/GenBank/DDBJ whole genome shotgun (WGS) entry which is preliminary data.</text>
</comment>
<protein>
    <submittedName>
        <fullName evidence="1">Uncharacterized protein</fullName>
    </submittedName>
</protein>
<sequence>MPKLPVVENVEREKIRAQLKRYMKQHGIGAPRLYERMSYVLDRSDNPYVDLRSLQRFLRNEVRTDDEKVIRYRRFLSIAAPAPKPTPAAIFAELIRQNTLLPTDASIMDATDKRFSLGEVTGRRPLSEYVGRYAVSVGNYGEEPDYGDVGPNAEKHIVCLPDPSGMFLLVTTLARSMSTETSPDDPNYSAYTIVSVNALMVPMGSADLLIVELDGLGDGGSFTLFRDISLSQPDGRTTLEGVCLYTIGALARCPNVCTERLTRIDG</sequence>
<evidence type="ECO:0000313" key="1">
    <source>
        <dbReference type="EMBL" id="MFB9151656.1"/>
    </source>
</evidence>
<dbReference type="RefSeq" id="WP_377071287.1">
    <property type="nucleotide sequence ID" value="NZ_JBHMEC010000038.1"/>
</dbReference>
<reference evidence="1 2" key="1">
    <citation type="submission" date="2024-09" db="EMBL/GenBank/DDBJ databases">
        <authorList>
            <person name="Sun Q."/>
            <person name="Mori K."/>
        </authorList>
    </citation>
    <scope>NUCLEOTIDE SEQUENCE [LARGE SCALE GENOMIC DNA]</scope>
    <source>
        <strain evidence="1 2">CECT 9424</strain>
    </source>
</reference>
<dbReference type="EMBL" id="JBHMEC010000038">
    <property type="protein sequence ID" value="MFB9151656.1"/>
    <property type="molecule type" value="Genomic_DNA"/>
</dbReference>
<dbReference type="Proteomes" id="UP001589670">
    <property type="component" value="Unassembled WGS sequence"/>
</dbReference>
<organism evidence="1 2">
    <name type="scientific">Roseovarius ramblicola</name>
    <dbReference type="NCBI Taxonomy" id="2022336"/>
    <lineage>
        <taxon>Bacteria</taxon>
        <taxon>Pseudomonadati</taxon>
        <taxon>Pseudomonadota</taxon>
        <taxon>Alphaproteobacteria</taxon>
        <taxon>Rhodobacterales</taxon>
        <taxon>Roseobacteraceae</taxon>
        <taxon>Roseovarius</taxon>
    </lineage>
</organism>
<accession>A0ABV5I4N0</accession>
<gene>
    <name evidence="1" type="ORF">ACFFU4_18050</name>
</gene>
<keyword evidence="2" id="KW-1185">Reference proteome</keyword>
<proteinExistence type="predicted"/>